<dbReference type="RefSeq" id="WP_062282286.1">
    <property type="nucleotide sequence ID" value="NZ_DF968181.1"/>
</dbReference>
<organism evidence="4">
    <name type="scientific">Flexilinea flocculi</name>
    <dbReference type="NCBI Taxonomy" id="1678840"/>
    <lineage>
        <taxon>Bacteria</taxon>
        <taxon>Bacillati</taxon>
        <taxon>Chloroflexota</taxon>
        <taxon>Anaerolineae</taxon>
        <taxon>Anaerolineales</taxon>
        <taxon>Anaerolineaceae</taxon>
        <taxon>Flexilinea</taxon>
    </lineage>
</organism>
<feature type="transmembrane region" description="Helical" evidence="1">
    <location>
        <begin position="191"/>
        <end position="221"/>
    </location>
</feature>
<feature type="domain" description="DUF6311" evidence="3">
    <location>
        <begin position="444"/>
        <end position="528"/>
    </location>
</feature>
<name>A0A0S7BLV3_9CHLR</name>
<dbReference type="Proteomes" id="UP000053370">
    <property type="component" value="Unassembled WGS sequence"/>
</dbReference>
<evidence type="ECO:0000313" key="4">
    <source>
        <dbReference type="EMBL" id="GAP41322.1"/>
    </source>
</evidence>
<keyword evidence="1" id="KW-0472">Membrane</keyword>
<keyword evidence="1" id="KW-1133">Transmembrane helix</keyword>
<evidence type="ECO:0000256" key="1">
    <source>
        <dbReference type="SAM" id="Phobius"/>
    </source>
</evidence>
<feature type="domain" description="DUF6311" evidence="2">
    <location>
        <begin position="27"/>
        <end position="416"/>
    </location>
</feature>
<evidence type="ECO:0008006" key="6">
    <source>
        <dbReference type="Google" id="ProtNLM"/>
    </source>
</evidence>
<sequence>MLRYKKIQQLMERKLSTKWLILILCAFTGMIYISLIFGTHNINPNNTDWVIKGGGDYFQHYIGWRFFRISPWTKHFLFMQNLNYPEGSSVIVTDSNPLFCLIFKLFRPFLPQNFQFNGIWILLNYGLIGFFSGCIGWKLSRDRLFTCTLSIFTILNPVILQRTAIHDTLTAHWLILYAILAALNWKSRHNWLHWSIITVFVMLIHSYFLPMVSFILLLQLLWMVQNRDNWIRILLIITSFFIPLTLIYFIAGFNYILPQSSSYGELSMNLNAFFNPDGSSVFLPNRETFPLQYEGFNYLGFGLIVLIVFSLFHLKPEQIKKVLIFIFPVVLYLLFALSNTITFDQKVLATFPLSTKMEQLLSTFRSSGRFAWPFYYLFLFGSGFLIYRKVTVSKRRLNFAKIIIILCLGLQIADLSEFNISFYNRFHQEKSSEVQEFSVDIPMEAFPSVKHLAVTDGDSRMIDRLALFAVENDLSFNRSANARKIYPIYERVNDSVHDQLVNRALQRDTIYIIINDEDKRLAVENYPNDFYRTEYFIYIIKQ</sequence>
<dbReference type="Pfam" id="PF19830">
    <property type="entry name" value="DUF6311"/>
    <property type="match status" value="1"/>
</dbReference>
<evidence type="ECO:0000259" key="2">
    <source>
        <dbReference type="Pfam" id="PF19830"/>
    </source>
</evidence>
<protein>
    <recommendedName>
        <fullName evidence="6">Dolichyl-phosphate-mannose-protein mannosyltransferase</fullName>
    </recommendedName>
</protein>
<gene>
    <name evidence="4" type="ORF">ATC1_131307</name>
</gene>
<dbReference type="Pfam" id="PF25853">
    <property type="entry name" value="DUF6311_C"/>
    <property type="match status" value="1"/>
</dbReference>
<feature type="transmembrane region" description="Helical" evidence="1">
    <location>
        <begin position="370"/>
        <end position="387"/>
    </location>
</feature>
<keyword evidence="1" id="KW-0812">Transmembrane</keyword>
<reference evidence="4" key="1">
    <citation type="journal article" date="2015" name="Genome Announc.">
        <title>Draft Genome Sequence of Anaerolineae Strain TC1, a Novel Isolate from a Methanogenic Wastewater Treatment System.</title>
        <authorList>
            <person name="Matsuura N."/>
            <person name="Tourlousse D.M."/>
            <person name="Sun L."/>
            <person name="Toyonaga M."/>
            <person name="Kuroda K."/>
            <person name="Ohashi A."/>
            <person name="Cruz R."/>
            <person name="Yamaguchi T."/>
            <person name="Sekiguchi Y."/>
        </authorList>
    </citation>
    <scope>NUCLEOTIDE SEQUENCE [LARGE SCALE GENOMIC DNA]</scope>
    <source>
        <strain evidence="4">TC1</strain>
    </source>
</reference>
<dbReference type="AlphaFoldDB" id="A0A0S7BLV3"/>
<dbReference type="InterPro" id="IPR046278">
    <property type="entry name" value="DUF6311"/>
</dbReference>
<accession>A0A0S7BLV3</accession>
<feature type="transmembrane region" description="Helical" evidence="1">
    <location>
        <begin position="233"/>
        <end position="257"/>
    </location>
</feature>
<keyword evidence="5" id="KW-1185">Reference proteome</keyword>
<feature type="transmembrane region" description="Helical" evidence="1">
    <location>
        <begin position="143"/>
        <end position="160"/>
    </location>
</feature>
<proteinExistence type="predicted"/>
<feature type="transmembrane region" description="Helical" evidence="1">
    <location>
        <begin position="20"/>
        <end position="39"/>
    </location>
</feature>
<dbReference type="InterPro" id="IPR058671">
    <property type="entry name" value="DUF6311_C"/>
</dbReference>
<evidence type="ECO:0000259" key="3">
    <source>
        <dbReference type="Pfam" id="PF25853"/>
    </source>
</evidence>
<evidence type="ECO:0000313" key="5">
    <source>
        <dbReference type="Proteomes" id="UP000053370"/>
    </source>
</evidence>
<dbReference type="EMBL" id="DF968181">
    <property type="protein sequence ID" value="GAP41322.1"/>
    <property type="molecule type" value="Genomic_DNA"/>
</dbReference>
<feature type="transmembrane region" description="Helical" evidence="1">
    <location>
        <begin position="296"/>
        <end position="315"/>
    </location>
</feature>
<feature type="transmembrane region" description="Helical" evidence="1">
    <location>
        <begin position="118"/>
        <end position="137"/>
    </location>
</feature>
<dbReference type="STRING" id="1678840.ATC1_131307"/>
<feature type="transmembrane region" description="Helical" evidence="1">
    <location>
        <begin position="322"/>
        <end position="343"/>
    </location>
</feature>